<feature type="region of interest" description="Disordered" evidence="3">
    <location>
        <begin position="334"/>
        <end position="363"/>
    </location>
</feature>
<feature type="compositionally biased region" description="Basic and acidic residues" evidence="3">
    <location>
        <begin position="707"/>
        <end position="717"/>
    </location>
</feature>
<feature type="region of interest" description="Disordered" evidence="3">
    <location>
        <begin position="107"/>
        <end position="126"/>
    </location>
</feature>
<feature type="region of interest" description="Disordered" evidence="3">
    <location>
        <begin position="1"/>
        <end position="49"/>
    </location>
</feature>
<feature type="coiled-coil region" evidence="2">
    <location>
        <begin position="567"/>
        <end position="629"/>
    </location>
</feature>
<feature type="coiled-coil region" evidence="2">
    <location>
        <begin position="376"/>
        <end position="543"/>
    </location>
</feature>
<evidence type="ECO:0008006" key="6">
    <source>
        <dbReference type="Google" id="ProtNLM"/>
    </source>
</evidence>
<reference evidence="4" key="2">
    <citation type="journal article" date="2021" name="Genome Biol. Evol.">
        <title>Developing a high-quality reference genome for a parasitic bivalve with doubly uniparental inheritance (Bivalvia: Unionida).</title>
        <authorList>
            <person name="Smith C.H."/>
        </authorList>
    </citation>
    <scope>NUCLEOTIDE SEQUENCE</scope>
    <source>
        <strain evidence="4">CHS0354</strain>
        <tissue evidence="4">Mantle</tissue>
    </source>
</reference>
<dbReference type="Proteomes" id="UP001195483">
    <property type="component" value="Unassembled WGS sequence"/>
</dbReference>
<proteinExistence type="inferred from homology"/>
<dbReference type="EMBL" id="JAEAOA010002000">
    <property type="protein sequence ID" value="KAK3576497.1"/>
    <property type="molecule type" value="Genomic_DNA"/>
</dbReference>
<feature type="compositionally biased region" description="Polar residues" evidence="3">
    <location>
        <begin position="682"/>
        <end position="703"/>
    </location>
</feature>
<protein>
    <recommendedName>
        <fullName evidence="6">Beta-taxilin</fullName>
    </recommendedName>
</protein>
<evidence type="ECO:0000256" key="1">
    <source>
        <dbReference type="ARBA" id="ARBA00009550"/>
    </source>
</evidence>
<dbReference type="GO" id="GO:0019905">
    <property type="term" value="F:syntaxin binding"/>
    <property type="evidence" value="ECO:0007669"/>
    <property type="project" value="InterPro"/>
</dbReference>
<evidence type="ECO:0000256" key="3">
    <source>
        <dbReference type="SAM" id="MobiDB-lite"/>
    </source>
</evidence>
<sequence length="811" mass="90792">MAAALLGENTASVQKTTETGEELTMATEQPTVQTEQPGPTDPLPGPFREITTQEQIQMPPEDLTRSTNCPASVSSINPLVETTLQMTAVVMDASARKISPGVISNYSDSGETSGCISGDSGMHERSSEPYVGVSEALVSELPQPTKVLAELEKLSDVYPSERKTSSASVCESLQELSNLVHEMEETESSLQIEGFNLQATLPLPEVSSCTSNMEGGVDSDDLVDTSSAAEIEIIDNIIMANNEYVELSVGCGESEKGGLKENQLGEVTVSDIDLSGKLTLSTENQEEQDECDNCEGSVNASTDLEEVNAVEQEGKTEVTCSNQESEQQKLWAATPSNKKVHVADHEKTEVSQTKSGKSKRKEDKSIEHILRALNSLQTTEEKLAALCKKYADLHEEHRVHQASFKQTQRRLAVVTREKDQLQMEHTKAVMAKSKLESLCRELQKHNQLIRQESLQRAKEEDEKRKEISQKFQSTITDIQTQMTENHDKNKKLREENFELAQKLKKFIEQYETREKQVEKVMQHRELEQKLADAKLEQATAILNEEQARSKKEREVLIMQSTEYMKKCQLKEAELAMYKERYEEFQSTITRSEEMFQKFKTEMDKMTKRIKKLEKESIQWKNKWENANRALLEMAEEKTKYDKERSLFLVKISKLESLCRAMQAERQARKALEGAGLDPSALDMTSTQMPDRMSNGMQETSHGPNRSPEQEGADHESGEDSESSGESQKTGSTVIQKDNHLQSPAKVNIDNKEIGESPKSSLPKEEENIKELVSLSSQAEQQALTSADQSKETSNAGNQLEEGPESQLKVSS</sequence>
<organism evidence="4 5">
    <name type="scientific">Potamilus streckersoni</name>
    <dbReference type="NCBI Taxonomy" id="2493646"/>
    <lineage>
        <taxon>Eukaryota</taxon>
        <taxon>Metazoa</taxon>
        <taxon>Spiralia</taxon>
        <taxon>Lophotrochozoa</taxon>
        <taxon>Mollusca</taxon>
        <taxon>Bivalvia</taxon>
        <taxon>Autobranchia</taxon>
        <taxon>Heteroconchia</taxon>
        <taxon>Palaeoheterodonta</taxon>
        <taxon>Unionida</taxon>
        <taxon>Unionoidea</taxon>
        <taxon>Unionidae</taxon>
        <taxon>Ambleminae</taxon>
        <taxon>Lampsilini</taxon>
        <taxon>Potamilus</taxon>
    </lineage>
</organism>
<dbReference type="PANTHER" id="PTHR16127">
    <property type="entry name" value="TAXILIN"/>
    <property type="match status" value="1"/>
</dbReference>
<keyword evidence="5" id="KW-1185">Reference proteome</keyword>
<evidence type="ECO:0000313" key="5">
    <source>
        <dbReference type="Proteomes" id="UP001195483"/>
    </source>
</evidence>
<evidence type="ECO:0000256" key="2">
    <source>
        <dbReference type="SAM" id="Coils"/>
    </source>
</evidence>
<keyword evidence="2" id="KW-0175">Coiled coil</keyword>
<feature type="compositionally biased region" description="Basic and acidic residues" evidence="3">
    <location>
        <begin position="748"/>
        <end position="769"/>
    </location>
</feature>
<dbReference type="Pfam" id="PF09728">
    <property type="entry name" value="Taxilin"/>
    <property type="match status" value="1"/>
</dbReference>
<dbReference type="InterPro" id="IPR026183">
    <property type="entry name" value="Taxilin_fam"/>
</dbReference>
<comment type="caution">
    <text evidence="4">The sequence shown here is derived from an EMBL/GenBank/DDBJ whole genome shotgun (WGS) entry which is preliminary data.</text>
</comment>
<feature type="compositionally biased region" description="Polar residues" evidence="3">
    <location>
        <begin position="26"/>
        <end position="37"/>
    </location>
</feature>
<reference evidence="4" key="3">
    <citation type="submission" date="2023-05" db="EMBL/GenBank/DDBJ databases">
        <authorList>
            <person name="Smith C.H."/>
        </authorList>
    </citation>
    <scope>NUCLEOTIDE SEQUENCE</scope>
    <source>
        <strain evidence="4">CHS0354</strain>
        <tissue evidence="4">Mantle</tissue>
    </source>
</reference>
<gene>
    <name evidence="4" type="ORF">CHS0354_034172</name>
</gene>
<feature type="region of interest" description="Disordered" evidence="3">
    <location>
        <begin position="669"/>
        <end position="811"/>
    </location>
</feature>
<name>A0AAE0VGY6_9BIVA</name>
<accession>A0AAE0VGY6</accession>
<feature type="compositionally biased region" description="Polar residues" evidence="3">
    <location>
        <begin position="773"/>
        <end position="797"/>
    </location>
</feature>
<comment type="similarity">
    <text evidence="1">Belongs to the taxilin family.</text>
</comment>
<dbReference type="PANTHER" id="PTHR16127:SF13">
    <property type="entry name" value="GH01188P"/>
    <property type="match status" value="1"/>
</dbReference>
<reference evidence="4" key="1">
    <citation type="journal article" date="2021" name="Genome Biol. Evol.">
        <title>A High-Quality Reference Genome for a Parasitic Bivalve with Doubly Uniparental Inheritance (Bivalvia: Unionida).</title>
        <authorList>
            <person name="Smith C.H."/>
        </authorList>
    </citation>
    <scope>NUCLEOTIDE SEQUENCE</scope>
    <source>
        <strain evidence="4">CHS0354</strain>
    </source>
</reference>
<dbReference type="AlphaFoldDB" id="A0AAE0VGY6"/>
<evidence type="ECO:0000313" key="4">
    <source>
        <dbReference type="EMBL" id="KAK3576497.1"/>
    </source>
</evidence>